<dbReference type="Pfam" id="PF08448">
    <property type="entry name" value="PAS_4"/>
    <property type="match status" value="1"/>
</dbReference>
<dbReference type="InterPro" id="IPR004358">
    <property type="entry name" value="Sig_transdc_His_kin-like_C"/>
</dbReference>
<dbReference type="SUPFAM" id="SSF47384">
    <property type="entry name" value="Homodimeric domain of signal transducing histidine kinase"/>
    <property type="match status" value="1"/>
</dbReference>
<evidence type="ECO:0000256" key="7">
    <source>
        <dbReference type="SAM" id="Phobius"/>
    </source>
</evidence>
<evidence type="ECO:0000256" key="2">
    <source>
        <dbReference type="ARBA" id="ARBA00012438"/>
    </source>
</evidence>
<evidence type="ECO:0000259" key="8">
    <source>
        <dbReference type="PROSITE" id="PS50109"/>
    </source>
</evidence>
<reference evidence="11" key="1">
    <citation type="journal article" date="2014" name="Int. J. Syst. Evol. Microbiol.">
        <title>Complete genome sequence of Corynebacterium casei LMG S-19264T (=DSM 44701T), isolated from a smear-ripened cheese.</title>
        <authorList>
            <consortium name="US DOE Joint Genome Institute (JGI-PGF)"/>
            <person name="Walter F."/>
            <person name="Albersmeier A."/>
            <person name="Kalinowski J."/>
            <person name="Ruckert C."/>
        </authorList>
    </citation>
    <scope>NUCLEOTIDE SEQUENCE</scope>
    <source>
        <strain evidence="11">KCTC 42650</strain>
    </source>
</reference>
<keyword evidence="5" id="KW-0418">Kinase</keyword>
<evidence type="ECO:0000256" key="5">
    <source>
        <dbReference type="ARBA" id="ARBA00022777"/>
    </source>
</evidence>
<keyword evidence="7" id="KW-0812">Transmembrane</keyword>
<dbReference type="InterPro" id="IPR000014">
    <property type="entry name" value="PAS"/>
</dbReference>
<dbReference type="InterPro" id="IPR036890">
    <property type="entry name" value="HATPase_C_sf"/>
</dbReference>
<dbReference type="InterPro" id="IPR013656">
    <property type="entry name" value="PAS_4"/>
</dbReference>
<dbReference type="PROSITE" id="PS50112">
    <property type="entry name" value="PAS"/>
    <property type="match status" value="2"/>
</dbReference>
<dbReference type="InterPro" id="IPR050736">
    <property type="entry name" value="Sensor_HK_Regulatory"/>
</dbReference>
<keyword evidence="12" id="KW-1185">Reference proteome</keyword>
<dbReference type="InterPro" id="IPR003661">
    <property type="entry name" value="HisK_dim/P_dom"/>
</dbReference>
<organism evidence="11 12">
    <name type="scientific">Seohaeicola zhoushanensis</name>
    <dbReference type="NCBI Taxonomy" id="1569283"/>
    <lineage>
        <taxon>Bacteria</taxon>
        <taxon>Pseudomonadati</taxon>
        <taxon>Pseudomonadota</taxon>
        <taxon>Alphaproteobacteria</taxon>
        <taxon>Rhodobacterales</taxon>
        <taxon>Roseobacteraceae</taxon>
        <taxon>Seohaeicola</taxon>
    </lineage>
</organism>
<dbReference type="Gene3D" id="1.10.287.130">
    <property type="match status" value="1"/>
</dbReference>
<dbReference type="Gene3D" id="3.30.450.20">
    <property type="entry name" value="PAS domain"/>
    <property type="match status" value="2"/>
</dbReference>
<proteinExistence type="predicted"/>
<evidence type="ECO:0000256" key="1">
    <source>
        <dbReference type="ARBA" id="ARBA00000085"/>
    </source>
</evidence>
<accession>A0A8J3GUN9</accession>
<dbReference type="PROSITE" id="PS50113">
    <property type="entry name" value="PAC"/>
    <property type="match status" value="1"/>
</dbReference>
<name>A0A8J3GUN9_9RHOB</name>
<feature type="domain" description="PAS" evidence="9">
    <location>
        <begin position="82"/>
        <end position="132"/>
    </location>
</feature>
<dbReference type="Pfam" id="PF00512">
    <property type="entry name" value="HisKA"/>
    <property type="match status" value="1"/>
</dbReference>
<dbReference type="AlphaFoldDB" id="A0A8J3GUN9"/>
<dbReference type="SUPFAM" id="SSF55785">
    <property type="entry name" value="PYP-like sensor domain (PAS domain)"/>
    <property type="match status" value="2"/>
</dbReference>
<gene>
    <name evidence="11" type="ORF">GCM10017056_04680</name>
</gene>
<dbReference type="PANTHER" id="PTHR43711">
    <property type="entry name" value="TWO-COMPONENT HISTIDINE KINASE"/>
    <property type="match status" value="1"/>
</dbReference>
<keyword evidence="3" id="KW-0597">Phosphoprotein</keyword>
<dbReference type="NCBIfam" id="TIGR00229">
    <property type="entry name" value="sensory_box"/>
    <property type="match status" value="2"/>
</dbReference>
<dbReference type="Proteomes" id="UP000626220">
    <property type="component" value="Unassembled WGS sequence"/>
</dbReference>
<dbReference type="CDD" id="cd00082">
    <property type="entry name" value="HisKA"/>
    <property type="match status" value="1"/>
</dbReference>
<dbReference type="SMART" id="SM00091">
    <property type="entry name" value="PAS"/>
    <property type="match status" value="2"/>
</dbReference>
<evidence type="ECO:0000313" key="11">
    <source>
        <dbReference type="EMBL" id="GHF35990.1"/>
    </source>
</evidence>
<dbReference type="SMART" id="SM00387">
    <property type="entry name" value="HATPase_c"/>
    <property type="match status" value="1"/>
</dbReference>
<evidence type="ECO:0000256" key="3">
    <source>
        <dbReference type="ARBA" id="ARBA00022553"/>
    </source>
</evidence>
<keyword evidence="6" id="KW-0902">Two-component regulatory system</keyword>
<dbReference type="InterPro" id="IPR001610">
    <property type="entry name" value="PAC"/>
</dbReference>
<dbReference type="InterPro" id="IPR000700">
    <property type="entry name" value="PAS-assoc_C"/>
</dbReference>
<comment type="catalytic activity">
    <reaction evidence="1">
        <text>ATP + protein L-histidine = ADP + protein N-phospho-L-histidine.</text>
        <dbReference type="EC" id="2.7.13.3"/>
    </reaction>
</comment>
<evidence type="ECO:0000313" key="12">
    <source>
        <dbReference type="Proteomes" id="UP000626220"/>
    </source>
</evidence>
<dbReference type="EC" id="2.7.13.3" evidence="2"/>
<evidence type="ECO:0000259" key="9">
    <source>
        <dbReference type="PROSITE" id="PS50112"/>
    </source>
</evidence>
<comment type="caution">
    <text evidence="11">The sequence shown here is derived from an EMBL/GenBank/DDBJ whole genome shotgun (WGS) entry which is preliminary data.</text>
</comment>
<dbReference type="Pfam" id="PF02518">
    <property type="entry name" value="HATPase_c"/>
    <property type="match status" value="1"/>
</dbReference>
<dbReference type="Gene3D" id="3.30.565.10">
    <property type="entry name" value="Histidine kinase-like ATPase, C-terminal domain"/>
    <property type="match status" value="1"/>
</dbReference>
<evidence type="ECO:0000259" key="10">
    <source>
        <dbReference type="PROSITE" id="PS50113"/>
    </source>
</evidence>
<evidence type="ECO:0000256" key="6">
    <source>
        <dbReference type="ARBA" id="ARBA00023012"/>
    </source>
</evidence>
<sequence>MHTGKTTVLAALASGALGAAVMCGAHLVEVHLTPLATLSIALGSVGLFLILKMDHGRGRNSLKNLMGEAEALNNHSMISLSNAEAGIFHANENLLKATGYSREETIGRPSSMFYFDEDHALFDEIRAGLDAGRPWSGEMRLRCKNGEAISTLATIIPHLDRKGALVGAISIRTDITATRAASEQKELFTLLNGLQDEVYMADARTLAYTYMNRAALKRTGWNEAELHGKHLWDEDPEMDVEAFRAQMAPLLSGEVEQIGSRRRVNDTPYDVRMNLIRGADGSRRIVIVMRDNSEQERNERAKSELLSTISHELRTPMTSIKGAMGLLLSNAAGDMSDKARSMLSIAHRNADRLVNIVNDILDVEKIAAGQMEFNLKRAPLVNVLDEAIVANEPFASRFDVCVEKKNFDPEFVAEYDFERTLQVMTNLLSNAAKFSPPGGRIVISMEQVDGFTRINVRDFGKGIPADVQPRIFQRFVQAPGQTRGVNGTGLGLYICQLIMKQQNGDIGFDSTEGEGTVFHVDFPMLAADRKPLSLVTG</sequence>
<dbReference type="InterPro" id="IPR036097">
    <property type="entry name" value="HisK_dim/P_sf"/>
</dbReference>
<reference evidence="11" key="2">
    <citation type="submission" date="2020-09" db="EMBL/GenBank/DDBJ databases">
        <authorList>
            <person name="Sun Q."/>
            <person name="Kim S."/>
        </authorList>
    </citation>
    <scope>NUCLEOTIDE SEQUENCE</scope>
    <source>
        <strain evidence="11">KCTC 42650</strain>
    </source>
</reference>
<keyword evidence="7" id="KW-1133">Transmembrane helix</keyword>
<dbReference type="InterPro" id="IPR003594">
    <property type="entry name" value="HATPase_dom"/>
</dbReference>
<feature type="domain" description="PAS" evidence="9">
    <location>
        <begin position="183"/>
        <end position="254"/>
    </location>
</feature>
<evidence type="ECO:0000256" key="4">
    <source>
        <dbReference type="ARBA" id="ARBA00022679"/>
    </source>
</evidence>
<dbReference type="EMBL" id="BNCJ01000001">
    <property type="protein sequence ID" value="GHF35990.1"/>
    <property type="molecule type" value="Genomic_DNA"/>
</dbReference>
<dbReference type="PRINTS" id="PR00344">
    <property type="entry name" value="BCTRLSENSOR"/>
</dbReference>
<protein>
    <recommendedName>
        <fullName evidence="2">histidine kinase</fullName>
        <ecNumber evidence="2">2.7.13.3</ecNumber>
    </recommendedName>
</protein>
<dbReference type="InterPro" id="IPR035965">
    <property type="entry name" value="PAS-like_dom_sf"/>
</dbReference>
<dbReference type="SMART" id="SM00388">
    <property type="entry name" value="HisKA"/>
    <property type="match status" value="1"/>
</dbReference>
<dbReference type="Pfam" id="PF13426">
    <property type="entry name" value="PAS_9"/>
    <property type="match status" value="1"/>
</dbReference>
<dbReference type="InterPro" id="IPR005467">
    <property type="entry name" value="His_kinase_dom"/>
</dbReference>
<keyword evidence="7" id="KW-0472">Membrane</keyword>
<dbReference type="GO" id="GO:0000155">
    <property type="term" value="F:phosphorelay sensor kinase activity"/>
    <property type="evidence" value="ECO:0007669"/>
    <property type="project" value="InterPro"/>
</dbReference>
<keyword evidence="4" id="KW-0808">Transferase</keyword>
<dbReference type="PANTHER" id="PTHR43711:SF31">
    <property type="entry name" value="HISTIDINE KINASE"/>
    <property type="match status" value="1"/>
</dbReference>
<feature type="domain" description="PAC" evidence="10">
    <location>
        <begin position="135"/>
        <end position="187"/>
    </location>
</feature>
<dbReference type="SUPFAM" id="SSF55874">
    <property type="entry name" value="ATPase domain of HSP90 chaperone/DNA topoisomerase II/histidine kinase"/>
    <property type="match status" value="1"/>
</dbReference>
<dbReference type="SMART" id="SM00086">
    <property type="entry name" value="PAC"/>
    <property type="match status" value="1"/>
</dbReference>
<feature type="transmembrane region" description="Helical" evidence="7">
    <location>
        <begin position="35"/>
        <end position="53"/>
    </location>
</feature>
<dbReference type="PROSITE" id="PS50109">
    <property type="entry name" value="HIS_KIN"/>
    <property type="match status" value="1"/>
</dbReference>
<dbReference type="CDD" id="cd00130">
    <property type="entry name" value="PAS"/>
    <property type="match status" value="2"/>
</dbReference>
<feature type="domain" description="Histidine kinase" evidence="8">
    <location>
        <begin position="308"/>
        <end position="526"/>
    </location>
</feature>